<dbReference type="InterPro" id="IPR023213">
    <property type="entry name" value="CAT-like_dom_sf"/>
</dbReference>
<dbReference type="Gene3D" id="3.30.559.10">
    <property type="entry name" value="Chloramphenicol acetyltransferase-like domain"/>
    <property type="match status" value="2"/>
</dbReference>
<evidence type="ECO:0000313" key="4">
    <source>
        <dbReference type="EMBL" id="KAK7345475.1"/>
    </source>
</evidence>
<sequence length="459" mass="51484">MEVEIISRQCIKPSSPTPIHLKTHNLSILDHFMPPIYIPMVLFYSADQSTKSIIHIQQKLQQLKESLSQVLTQFYPFAGRIKDNFTIDCNDEGIQYTEAKASCSLVEFFSQSNFSSFIHKLVPNQPIWEASIEGYTTMIQVTCFTCGGIVIGTLISHMIADGASASFFLNSWASSSRREFQHEFALPSFDSPFPRSNSCLQDTNVMALCGQFLNKGRLAIRRFLFNAEAISKLKAQASSLTVQNPTRVEVVTSLLWKCAANAFRANSVLERPTLVTHAVNMRRRVSPNFPNSCMGNFVWMITALLSAKEKVTELPDLVIKLREAGTSINSDFVKGFQGEGGLAKYSEFLKQLIETASSATFTNGVNYVHYTSWCNFGLYEVDFGWGKPIWVSRTTASSPNDAVFLNSVILMDTPDGKGIEVWIYLIEDDMAMFQLDKELLNFVISDPNPLHLKDYISKA</sequence>
<evidence type="ECO:0000256" key="2">
    <source>
        <dbReference type="ARBA" id="ARBA00022679"/>
    </source>
</evidence>
<dbReference type="PANTHER" id="PTHR31623:SF33">
    <property type="entry name" value="STEMMADENINE O-ACETYLTRANSFERASE-LIKE"/>
    <property type="match status" value="1"/>
</dbReference>
<accession>A0AAN9LZV4</accession>
<proteinExistence type="inferred from homology"/>
<gene>
    <name evidence="4" type="ORF">VNO77_16079</name>
</gene>
<keyword evidence="3" id="KW-0012">Acyltransferase</keyword>
<comment type="similarity">
    <text evidence="1">Belongs to the plant acyltransferase family.</text>
</comment>
<reference evidence="4 5" key="1">
    <citation type="submission" date="2024-01" db="EMBL/GenBank/DDBJ databases">
        <title>The genomes of 5 underutilized Papilionoideae crops provide insights into root nodulation and disease resistanc.</title>
        <authorList>
            <person name="Jiang F."/>
        </authorList>
    </citation>
    <scope>NUCLEOTIDE SEQUENCE [LARGE SCALE GENOMIC DNA]</scope>
    <source>
        <strain evidence="4">LVBAO_FW01</strain>
        <tissue evidence="4">Leaves</tissue>
    </source>
</reference>
<evidence type="ECO:0000313" key="5">
    <source>
        <dbReference type="Proteomes" id="UP001367508"/>
    </source>
</evidence>
<protein>
    <submittedName>
        <fullName evidence="4">Uncharacterized protein</fullName>
    </submittedName>
</protein>
<keyword evidence="2" id="KW-0808">Transferase</keyword>
<dbReference type="GO" id="GO:0016746">
    <property type="term" value="F:acyltransferase activity"/>
    <property type="evidence" value="ECO:0007669"/>
    <property type="project" value="UniProtKB-KW"/>
</dbReference>
<dbReference type="Pfam" id="PF02458">
    <property type="entry name" value="Transferase"/>
    <property type="match status" value="1"/>
</dbReference>
<name>A0AAN9LZV4_CANGL</name>
<keyword evidence="5" id="KW-1185">Reference proteome</keyword>
<dbReference type="Proteomes" id="UP001367508">
    <property type="component" value="Unassembled WGS sequence"/>
</dbReference>
<dbReference type="AlphaFoldDB" id="A0AAN9LZV4"/>
<dbReference type="PANTHER" id="PTHR31623">
    <property type="entry name" value="F21J9.9"/>
    <property type="match status" value="1"/>
</dbReference>
<evidence type="ECO:0000256" key="1">
    <source>
        <dbReference type="ARBA" id="ARBA00009861"/>
    </source>
</evidence>
<comment type="caution">
    <text evidence="4">The sequence shown here is derived from an EMBL/GenBank/DDBJ whole genome shotgun (WGS) entry which is preliminary data.</text>
</comment>
<organism evidence="4 5">
    <name type="scientific">Canavalia gladiata</name>
    <name type="common">Sword bean</name>
    <name type="synonym">Dolichos gladiatus</name>
    <dbReference type="NCBI Taxonomy" id="3824"/>
    <lineage>
        <taxon>Eukaryota</taxon>
        <taxon>Viridiplantae</taxon>
        <taxon>Streptophyta</taxon>
        <taxon>Embryophyta</taxon>
        <taxon>Tracheophyta</taxon>
        <taxon>Spermatophyta</taxon>
        <taxon>Magnoliopsida</taxon>
        <taxon>eudicotyledons</taxon>
        <taxon>Gunneridae</taxon>
        <taxon>Pentapetalae</taxon>
        <taxon>rosids</taxon>
        <taxon>fabids</taxon>
        <taxon>Fabales</taxon>
        <taxon>Fabaceae</taxon>
        <taxon>Papilionoideae</taxon>
        <taxon>50 kb inversion clade</taxon>
        <taxon>NPAAA clade</taxon>
        <taxon>indigoferoid/millettioid clade</taxon>
        <taxon>Phaseoleae</taxon>
        <taxon>Canavalia</taxon>
    </lineage>
</organism>
<evidence type="ECO:0000256" key="3">
    <source>
        <dbReference type="ARBA" id="ARBA00023315"/>
    </source>
</evidence>
<dbReference type="EMBL" id="JAYMYQ010000003">
    <property type="protein sequence ID" value="KAK7345475.1"/>
    <property type="molecule type" value="Genomic_DNA"/>
</dbReference>